<dbReference type="OrthoDB" id="5846646at2759"/>
<evidence type="ECO:0000313" key="2">
    <source>
        <dbReference type="Proteomes" id="UP000053660"/>
    </source>
</evidence>
<name>A0A0B1RU33_OESDE</name>
<sequence>ESEATSLTSVLQRLKCLVGECDIKRKTCCVPMCGRVFDSVPVLAFHMSYSHHDLAVKSAYDTLCFRVWSSDGQCEVHERFNAFGLAHKPALKVVLPA</sequence>
<reference evidence="1 2" key="1">
    <citation type="submission" date="2014-03" db="EMBL/GenBank/DDBJ databases">
        <title>Draft genome of the hookworm Oesophagostomum dentatum.</title>
        <authorList>
            <person name="Mitreva M."/>
        </authorList>
    </citation>
    <scope>NUCLEOTIDE SEQUENCE [LARGE SCALE GENOMIC DNA]</scope>
    <source>
        <strain evidence="1 2">OD-Hann</strain>
    </source>
</reference>
<dbReference type="EMBL" id="KN611998">
    <property type="protein sequence ID" value="KHJ76194.1"/>
    <property type="molecule type" value="Genomic_DNA"/>
</dbReference>
<organism evidence="1 2">
    <name type="scientific">Oesophagostomum dentatum</name>
    <name type="common">Nodular worm</name>
    <dbReference type="NCBI Taxonomy" id="61180"/>
    <lineage>
        <taxon>Eukaryota</taxon>
        <taxon>Metazoa</taxon>
        <taxon>Ecdysozoa</taxon>
        <taxon>Nematoda</taxon>
        <taxon>Chromadorea</taxon>
        <taxon>Rhabditida</taxon>
        <taxon>Rhabditina</taxon>
        <taxon>Rhabditomorpha</taxon>
        <taxon>Strongyloidea</taxon>
        <taxon>Strongylidae</taxon>
        <taxon>Oesophagostomum</taxon>
    </lineage>
</organism>
<accession>A0A0B1RU33</accession>
<dbReference type="Proteomes" id="UP000053660">
    <property type="component" value="Unassembled WGS sequence"/>
</dbReference>
<proteinExistence type="predicted"/>
<feature type="non-terminal residue" evidence="1">
    <location>
        <position position="1"/>
    </location>
</feature>
<gene>
    <name evidence="1" type="ORF">OESDEN_24186</name>
</gene>
<keyword evidence="2" id="KW-1185">Reference proteome</keyword>
<evidence type="ECO:0000313" key="1">
    <source>
        <dbReference type="EMBL" id="KHJ76194.1"/>
    </source>
</evidence>
<protein>
    <recommendedName>
        <fullName evidence="3">C2H2-type domain-containing protein</fullName>
    </recommendedName>
</protein>
<dbReference type="AlphaFoldDB" id="A0A0B1RU33"/>
<evidence type="ECO:0008006" key="3">
    <source>
        <dbReference type="Google" id="ProtNLM"/>
    </source>
</evidence>